<evidence type="ECO:0000313" key="1">
    <source>
        <dbReference type="EMBL" id="KAJ3645147.1"/>
    </source>
</evidence>
<sequence>MPVVFECVVLISTRDVSVLNGPSSVKVWACYGVRGPTEALLQTGYYRRDGRGGSEFGWAAEISDWGRFAASDEESGALFGPRDFESGEDFYL</sequence>
<dbReference type="Proteomes" id="UP001168821">
    <property type="component" value="Unassembled WGS sequence"/>
</dbReference>
<accession>A0AA38HZH9</accession>
<keyword evidence="2" id="KW-1185">Reference proteome</keyword>
<proteinExistence type="predicted"/>
<evidence type="ECO:0000313" key="2">
    <source>
        <dbReference type="Proteomes" id="UP001168821"/>
    </source>
</evidence>
<dbReference type="AlphaFoldDB" id="A0AA38HZH9"/>
<organism evidence="1 2">
    <name type="scientific">Zophobas morio</name>
    <dbReference type="NCBI Taxonomy" id="2755281"/>
    <lineage>
        <taxon>Eukaryota</taxon>
        <taxon>Metazoa</taxon>
        <taxon>Ecdysozoa</taxon>
        <taxon>Arthropoda</taxon>
        <taxon>Hexapoda</taxon>
        <taxon>Insecta</taxon>
        <taxon>Pterygota</taxon>
        <taxon>Neoptera</taxon>
        <taxon>Endopterygota</taxon>
        <taxon>Coleoptera</taxon>
        <taxon>Polyphaga</taxon>
        <taxon>Cucujiformia</taxon>
        <taxon>Tenebrionidae</taxon>
        <taxon>Zophobas</taxon>
    </lineage>
</organism>
<dbReference type="EMBL" id="JALNTZ010000007">
    <property type="protein sequence ID" value="KAJ3645147.1"/>
    <property type="molecule type" value="Genomic_DNA"/>
</dbReference>
<name>A0AA38HZH9_9CUCU</name>
<reference evidence="1" key="1">
    <citation type="journal article" date="2023" name="G3 (Bethesda)">
        <title>Whole genome assemblies of Zophobas morio and Tenebrio molitor.</title>
        <authorList>
            <person name="Kaur S."/>
            <person name="Stinson S.A."/>
            <person name="diCenzo G.C."/>
        </authorList>
    </citation>
    <scope>NUCLEOTIDE SEQUENCE</scope>
    <source>
        <strain evidence="1">QUZm001</strain>
    </source>
</reference>
<comment type="caution">
    <text evidence="1">The sequence shown here is derived from an EMBL/GenBank/DDBJ whole genome shotgun (WGS) entry which is preliminary data.</text>
</comment>
<protein>
    <submittedName>
        <fullName evidence="1">Uncharacterized protein</fullName>
    </submittedName>
</protein>
<gene>
    <name evidence="1" type="ORF">Zmor_022831</name>
</gene>